<name>E3J9R9_PSEI1</name>
<keyword evidence="12" id="KW-1185">Reference proteome</keyword>
<dbReference type="Gene3D" id="3.30.450.40">
    <property type="match status" value="2"/>
</dbReference>
<evidence type="ECO:0000256" key="2">
    <source>
        <dbReference type="ARBA" id="ARBA00012438"/>
    </source>
</evidence>
<dbReference type="PROSITE" id="PS00765">
    <property type="entry name" value="P_GLUCOSE_ISOMERASE_1"/>
    <property type="match status" value="1"/>
</dbReference>
<dbReference type="InterPro" id="IPR036890">
    <property type="entry name" value="HATPase_C_sf"/>
</dbReference>
<evidence type="ECO:0000256" key="7">
    <source>
        <dbReference type="ARBA" id="ARBA00022840"/>
    </source>
</evidence>
<dbReference type="GO" id="GO:0006096">
    <property type="term" value="P:glycolytic process"/>
    <property type="evidence" value="ECO:0007669"/>
    <property type="project" value="InterPro"/>
</dbReference>
<dbReference type="PANTHER" id="PTHR24421:SF10">
    <property type="entry name" value="NITRATE_NITRITE SENSOR PROTEIN NARQ"/>
    <property type="match status" value="1"/>
</dbReference>
<evidence type="ECO:0000256" key="6">
    <source>
        <dbReference type="ARBA" id="ARBA00022777"/>
    </source>
</evidence>
<dbReference type="InterPro" id="IPR050482">
    <property type="entry name" value="Sensor_HK_TwoCompSys"/>
</dbReference>
<keyword evidence="4" id="KW-0808">Transferase</keyword>
<evidence type="ECO:0000313" key="11">
    <source>
        <dbReference type="EMBL" id="ADP84572.1"/>
    </source>
</evidence>
<dbReference type="GO" id="GO:0006094">
    <property type="term" value="P:gluconeogenesis"/>
    <property type="evidence" value="ECO:0007669"/>
    <property type="project" value="InterPro"/>
</dbReference>
<dbReference type="eggNOG" id="COG2203">
    <property type="taxonomic scope" value="Bacteria"/>
</dbReference>
<evidence type="ECO:0000259" key="9">
    <source>
        <dbReference type="SMART" id="SM00065"/>
    </source>
</evidence>
<dbReference type="GO" id="GO:0000155">
    <property type="term" value="F:phosphorelay sensor kinase activity"/>
    <property type="evidence" value="ECO:0007669"/>
    <property type="project" value="InterPro"/>
</dbReference>
<dbReference type="Pfam" id="PF02518">
    <property type="entry name" value="HATPase_c"/>
    <property type="match status" value="1"/>
</dbReference>
<dbReference type="InterPro" id="IPR011712">
    <property type="entry name" value="Sig_transdc_His_kin_sub3_dim/P"/>
</dbReference>
<dbReference type="HOGENOM" id="CLU_412658_0_0_11"/>
<evidence type="ECO:0000259" key="10">
    <source>
        <dbReference type="SMART" id="SM00387"/>
    </source>
</evidence>
<dbReference type="AlphaFoldDB" id="E3J9R9"/>
<dbReference type="SMART" id="SM00387">
    <property type="entry name" value="HATPase_c"/>
    <property type="match status" value="1"/>
</dbReference>
<dbReference type="CDD" id="cd16917">
    <property type="entry name" value="HATPase_UhpB-NarQ-NarX-like"/>
    <property type="match status" value="1"/>
</dbReference>
<evidence type="ECO:0000256" key="8">
    <source>
        <dbReference type="ARBA" id="ARBA00023012"/>
    </source>
</evidence>
<dbReference type="SUPFAM" id="SSF55781">
    <property type="entry name" value="GAF domain-like"/>
    <property type="match status" value="3"/>
</dbReference>
<keyword evidence="8" id="KW-0902">Two-component regulatory system</keyword>
<evidence type="ECO:0000256" key="4">
    <source>
        <dbReference type="ARBA" id="ARBA00022679"/>
    </source>
</evidence>
<dbReference type="InterPro" id="IPR003018">
    <property type="entry name" value="GAF"/>
</dbReference>
<evidence type="ECO:0000313" key="12">
    <source>
        <dbReference type="Proteomes" id="UP000002484"/>
    </source>
</evidence>
<dbReference type="OrthoDB" id="3217947at2"/>
<gene>
    <name evidence="11" type="ordered locus">FraEuI1c_6598</name>
</gene>
<dbReference type="SUPFAM" id="SSF55874">
    <property type="entry name" value="ATPase domain of HSP90 chaperone/DNA topoisomerase II/histidine kinase"/>
    <property type="match status" value="1"/>
</dbReference>
<dbReference type="KEGG" id="fri:FraEuI1c_6598"/>
<dbReference type="Proteomes" id="UP000002484">
    <property type="component" value="Chromosome"/>
</dbReference>
<dbReference type="GO" id="GO:0046983">
    <property type="term" value="F:protein dimerization activity"/>
    <property type="evidence" value="ECO:0007669"/>
    <property type="project" value="InterPro"/>
</dbReference>
<dbReference type="SMART" id="SM00065">
    <property type="entry name" value="GAF"/>
    <property type="match status" value="2"/>
</dbReference>
<feature type="domain" description="GAF" evidence="9">
    <location>
        <begin position="141"/>
        <end position="289"/>
    </location>
</feature>
<protein>
    <recommendedName>
        <fullName evidence="2">histidine kinase</fullName>
        <ecNumber evidence="2">2.7.13.3</ecNumber>
    </recommendedName>
</protein>
<evidence type="ECO:0000256" key="1">
    <source>
        <dbReference type="ARBA" id="ARBA00000085"/>
    </source>
</evidence>
<keyword evidence="6 11" id="KW-0418">Kinase</keyword>
<organism evidence="11 12">
    <name type="scientific">Pseudofrankia inefficax (strain DSM 45817 / CECT 9037 / DDB 130130 / EuI1c)</name>
    <name type="common">Frankia inefficax</name>
    <dbReference type="NCBI Taxonomy" id="298654"/>
    <lineage>
        <taxon>Bacteria</taxon>
        <taxon>Bacillati</taxon>
        <taxon>Actinomycetota</taxon>
        <taxon>Actinomycetes</taxon>
        <taxon>Frankiales</taxon>
        <taxon>Frankiaceae</taxon>
        <taxon>Pseudofrankia</taxon>
    </lineage>
</organism>
<proteinExistence type="predicted"/>
<dbReference type="EMBL" id="CP002299">
    <property type="protein sequence ID" value="ADP84572.1"/>
    <property type="molecule type" value="Genomic_DNA"/>
</dbReference>
<evidence type="ECO:0000256" key="5">
    <source>
        <dbReference type="ARBA" id="ARBA00022741"/>
    </source>
</evidence>
<dbReference type="STRING" id="298654.FraEuI1c_6598"/>
<feature type="domain" description="Histidine kinase/HSP90-like ATPase" evidence="10">
    <location>
        <begin position="566"/>
        <end position="656"/>
    </location>
</feature>
<dbReference type="GO" id="GO:0016020">
    <property type="term" value="C:membrane"/>
    <property type="evidence" value="ECO:0007669"/>
    <property type="project" value="InterPro"/>
</dbReference>
<dbReference type="RefSeq" id="WP_013427683.1">
    <property type="nucleotide sequence ID" value="NC_014666.1"/>
</dbReference>
<dbReference type="InterPro" id="IPR018189">
    <property type="entry name" value="Phosphoglucose_isomerase_CS"/>
</dbReference>
<dbReference type="Gene3D" id="3.30.565.10">
    <property type="entry name" value="Histidine kinase-like ATPase, C-terminal domain"/>
    <property type="match status" value="1"/>
</dbReference>
<keyword evidence="5" id="KW-0547">Nucleotide-binding</keyword>
<evidence type="ECO:0000256" key="3">
    <source>
        <dbReference type="ARBA" id="ARBA00022553"/>
    </source>
</evidence>
<dbReference type="eggNOG" id="COG4585">
    <property type="taxonomic scope" value="Bacteria"/>
</dbReference>
<dbReference type="Pfam" id="PF07730">
    <property type="entry name" value="HisKA_3"/>
    <property type="match status" value="1"/>
</dbReference>
<dbReference type="EC" id="2.7.13.3" evidence="2"/>
<dbReference type="PANTHER" id="PTHR24421">
    <property type="entry name" value="NITRATE/NITRITE SENSOR PROTEIN NARX-RELATED"/>
    <property type="match status" value="1"/>
</dbReference>
<dbReference type="Pfam" id="PF01590">
    <property type="entry name" value="GAF"/>
    <property type="match status" value="2"/>
</dbReference>
<reference evidence="11 12" key="1">
    <citation type="submission" date="2010-10" db="EMBL/GenBank/DDBJ databases">
        <title>Complete sequence of Frankia sp. EuI1c.</title>
        <authorList>
            <consortium name="US DOE Joint Genome Institute"/>
            <person name="Lucas S."/>
            <person name="Copeland A."/>
            <person name="Lapidus A."/>
            <person name="Cheng J.-F."/>
            <person name="Bruce D."/>
            <person name="Goodwin L."/>
            <person name="Pitluck S."/>
            <person name="Chertkov O."/>
            <person name="Detter J.C."/>
            <person name="Han C."/>
            <person name="Tapia R."/>
            <person name="Land M."/>
            <person name="Hauser L."/>
            <person name="Jeffries C."/>
            <person name="Kyrpides N."/>
            <person name="Ivanova N."/>
            <person name="Mikhailova N."/>
            <person name="Beauchemin N."/>
            <person name="Sen A."/>
            <person name="Sur S.A."/>
            <person name="Gtari M."/>
            <person name="Wall L."/>
            <person name="Tisa L."/>
            <person name="Woyke T."/>
        </authorList>
    </citation>
    <scope>NUCLEOTIDE SEQUENCE [LARGE SCALE GENOMIC DNA]</scope>
    <source>
        <strain evidence="12">DSM 45817 / CECT 9037 / EuI1c</strain>
    </source>
</reference>
<dbReference type="InParanoid" id="E3J9R9"/>
<sequence>MLGETDRNLARSLCEEQALRRVATLIAEGSADDVALAAVVAEAAELYAPAHVQVVHPAGVATTEARFAVEAPVLVDGTLWGVLVAASDEPLAPSCAARLADFAHLMATAIANGRTRDELRAVAEAQGSLRKVATLVAQDASPQAVFAAVAVEAARILRVGAVSLVKFDADTLIYTKIYGTHGERAAVVDGGTWPIEDCPEGALILQTGQPVRIDDWTFLPGPVAARHREQGFGQCVAAPVHLDGALWGHIAAFGEADDVLPDGSETRLADFTQLMASAIANAQAREHLRSLAEQQGAALRRVATLVGQRASPGMIFDAVAAEASRALRVSRVDVGRCHGDGRVTLLGSTDDLVRSNGRAFSRGGELVTARVRETGSAARIDDWAALPTEAAGVAAREGFRSVVGAPIRVDSTLWGVIVVLAEEPLAAGIETRLTDFTHLVASSVANVQARDNLIASRARIVAASDEVRRRIERDLHDGLQQRLIALGLGLRAARAKSALPADLHDALTDVARGLDDVLEEVRIYSQGLHPPLLSRSGLGPALRTLARRAPIPVALTADGVPRLPEPVETAVYYTVSEALANAAKHSQAPEVTVSVEADAGTVRATIADQGVGGAAIGPGSGLVGLVDRIEALGGRFTLVSPIGQGTRIDIELPLTAQTIGDLPTP</sequence>
<comment type="catalytic activity">
    <reaction evidence="1">
        <text>ATP + protein L-histidine = ADP + protein N-phospho-L-histidine.</text>
        <dbReference type="EC" id="2.7.13.3"/>
    </reaction>
</comment>
<dbReference type="InterPro" id="IPR029016">
    <property type="entry name" value="GAF-like_dom_sf"/>
</dbReference>
<dbReference type="InterPro" id="IPR003594">
    <property type="entry name" value="HATPase_dom"/>
</dbReference>
<keyword evidence="3" id="KW-0597">Phosphoprotein</keyword>
<feature type="domain" description="GAF" evidence="9">
    <location>
        <begin position="311"/>
        <end position="454"/>
    </location>
</feature>
<dbReference type="GO" id="GO:0004347">
    <property type="term" value="F:glucose-6-phosphate isomerase activity"/>
    <property type="evidence" value="ECO:0007669"/>
    <property type="project" value="InterPro"/>
</dbReference>
<dbReference type="Gene3D" id="1.20.5.1930">
    <property type="match status" value="1"/>
</dbReference>
<dbReference type="GO" id="GO:0005524">
    <property type="term" value="F:ATP binding"/>
    <property type="evidence" value="ECO:0007669"/>
    <property type="project" value="UniProtKB-KW"/>
</dbReference>
<keyword evidence="7" id="KW-0067">ATP-binding</keyword>
<accession>E3J9R9</accession>